<dbReference type="RefSeq" id="WP_107001160.1">
    <property type="nucleotide sequence ID" value="NZ_PYLO01000003.1"/>
</dbReference>
<proteinExistence type="predicted"/>
<accession>A0A2T3FNR6</accession>
<keyword evidence="2" id="KW-1185">Reference proteome</keyword>
<dbReference type="InterPro" id="IPR045425">
    <property type="entry name" value="DUF6508"/>
</dbReference>
<organism evidence="1 2">
    <name type="scientific">Clostridium fessum</name>
    <dbReference type="NCBI Taxonomy" id="2126740"/>
    <lineage>
        <taxon>Bacteria</taxon>
        <taxon>Bacillati</taxon>
        <taxon>Bacillota</taxon>
        <taxon>Clostridia</taxon>
        <taxon>Eubacteriales</taxon>
        <taxon>Clostridiaceae</taxon>
        <taxon>Clostridium</taxon>
    </lineage>
</organism>
<evidence type="ECO:0000313" key="1">
    <source>
        <dbReference type="EMBL" id="PST36947.1"/>
    </source>
</evidence>
<reference evidence="1 2" key="1">
    <citation type="submission" date="2018-03" db="EMBL/GenBank/DDBJ databases">
        <title>Lachnoclostridium SNUG30386 gen.nov., sp.nov., isolated from human faeces.</title>
        <authorList>
            <person name="Seo B."/>
            <person name="Jeon K."/>
            <person name="Ko G."/>
        </authorList>
    </citation>
    <scope>NUCLEOTIDE SEQUENCE [LARGE SCALE GENOMIC DNA]</scope>
    <source>
        <strain evidence="1 2">SNUG30386</strain>
    </source>
</reference>
<dbReference type="EMBL" id="PYLO01000003">
    <property type="protein sequence ID" value="PST36947.1"/>
    <property type="molecule type" value="Genomic_DNA"/>
</dbReference>
<dbReference type="Proteomes" id="UP000241048">
    <property type="component" value="Unassembled WGS sequence"/>
</dbReference>
<protein>
    <submittedName>
        <fullName evidence="1">Uncharacterized protein</fullName>
    </submittedName>
</protein>
<sequence>MTNEEKIMKFRQLLSNINVTNSYEVLEETGDLKTNYWDYMTTEPINCNEELKRLEHADYDLCSALLTMLLREDHFCNGAFDQRVESGQVERIVQRMIKLLEK</sequence>
<dbReference type="AlphaFoldDB" id="A0A2T3FNR6"/>
<evidence type="ECO:0000313" key="2">
    <source>
        <dbReference type="Proteomes" id="UP000241048"/>
    </source>
</evidence>
<gene>
    <name evidence="1" type="ORF">C7U56_10410</name>
</gene>
<name>A0A2T3FNR6_9CLOT</name>
<comment type="caution">
    <text evidence="1">The sequence shown here is derived from an EMBL/GenBank/DDBJ whole genome shotgun (WGS) entry which is preliminary data.</text>
</comment>
<dbReference type="Pfam" id="PF20118">
    <property type="entry name" value="DUF6508"/>
    <property type="match status" value="1"/>
</dbReference>